<dbReference type="STRING" id="119224.AKK44_05025"/>
<evidence type="ECO:0000313" key="3">
    <source>
        <dbReference type="Proteomes" id="UP000049578"/>
    </source>
</evidence>
<dbReference type="RefSeq" id="WP_054278780.1">
    <property type="nucleotide sequence ID" value="NZ_LHQM01000017.1"/>
</dbReference>
<dbReference type="AlphaFoldDB" id="A0A0P6S5F7"/>
<evidence type="ECO:0000259" key="1">
    <source>
        <dbReference type="Pfam" id="PF13930"/>
    </source>
</evidence>
<dbReference type="Pfam" id="PF13930">
    <property type="entry name" value="Endonuclea_NS_2"/>
    <property type="match status" value="1"/>
</dbReference>
<dbReference type="InterPro" id="IPR044929">
    <property type="entry name" value="DNA/RNA_non-sp_Endonuclease_sf"/>
</dbReference>
<evidence type="ECO:0000313" key="2">
    <source>
        <dbReference type="EMBL" id="KPJ22378.1"/>
    </source>
</evidence>
<feature type="domain" description="Type VII secretion system protein EssD-like" evidence="1">
    <location>
        <begin position="169"/>
        <end position="260"/>
    </location>
</feature>
<comment type="caution">
    <text evidence="2">The sequence shown here is derived from an EMBL/GenBank/DDBJ whole genome shotgun (WGS) entry which is preliminary data.</text>
</comment>
<dbReference type="SMR" id="A0A0P6S5F7"/>
<protein>
    <submittedName>
        <fullName evidence="2">Streptodornase</fullName>
    </submittedName>
</protein>
<gene>
    <name evidence="2" type="ORF">AKK44_05025</name>
</gene>
<dbReference type="Gene3D" id="3.40.570.10">
    <property type="entry name" value="Extracellular Endonuclease, subunit A"/>
    <property type="match status" value="1"/>
</dbReference>
<organism evidence="2 3">
    <name type="scientific">Streptococcus phocae</name>
    <dbReference type="NCBI Taxonomy" id="119224"/>
    <lineage>
        <taxon>Bacteria</taxon>
        <taxon>Bacillati</taxon>
        <taxon>Bacillota</taxon>
        <taxon>Bacilli</taxon>
        <taxon>Lactobacillales</taxon>
        <taxon>Streptococcaceae</taxon>
        <taxon>Streptococcus</taxon>
    </lineage>
</organism>
<reference evidence="2 3" key="1">
    <citation type="submission" date="2015-08" db="EMBL/GenBank/DDBJ databases">
        <title>Genome sequence of Streptococcus phocae subsp. phocae ATCC 51973T isolated from liver specimen obtained from seal.</title>
        <authorList>
            <person name="Avendano-Herrera R."/>
        </authorList>
    </citation>
    <scope>NUCLEOTIDE SEQUENCE [LARGE SCALE GENOMIC DNA]</scope>
    <source>
        <strain evidence="2 3">ATCC 51973</strain>
    </source>
</reference>
<dbReference type="PATRIC" id="fig|119224.3.peg.542"/>
<dbReference type="InterPro" id="IPR044927">
    <property type="entry name" value="Endonuclea_NS_2"/>
</dbReference>
<dbReference type="EMBL" id="LHQM01000017">
    <property type="protein sequence ID" value="KPJ22378.1"/>
    <property type="molecule type" value="Genomic_DNA"/>
</dbReference>
<sequence>MPKKWKNLLVRSIAIAVMTVFGGIAPLSTVNATPIENTTPLSAQWSLTQHPDYYNVEGKSNIKKEEFPQLYKTTEKVYTNSGRSTKHVTVSNIHYDILDGYGRSGSAYGIITKDMIDMSAGFRAKWERNPEPSGWYSYYNRKTNELASEKDYKHSYRNFKRVSNNTKASIALSNGRIRNGYLFDRSHLIADSLGGRPFRRNLVTGTRTQNVGNNDHKGGMQYIENKVLDYINKNPNVHVYYKAVPEYQGTELLPRSVLVSALSSDGQIDETVRVFNTANGFTINYQYGGISENNPVAEVTEDLADNEPVDEPVVDDEETFESTEESNDDDKQTIVYVTGNGQSKAYWYKKENMSERVNLDKVVEMTEQEALARGKHHSSTEKD</sequence>
<accession>A0A0P6S5F7</accession>
<proteinExistence type="predicted"/>
<dbReference type="Proteomes" id="UP000049578">
    <property type="component" value="Unassembled WGS sequence"/>
</dbReference>
<name>A0A0P6S5F7_9STRE</name>
<keyword evidence="3" id="KW-1185">Reference proteome</keyword>